<dbReference type="OrthoDB" id="9809364at2"/>
<dbReference type="PRINTS" id="PR01021">
    <property type="entry name" value="OMPADOMAIN"/>
</dbReference>
<dbReference type="GO" id="GO:0009279">
    <property type="term" value="C:cell outer membrane"/>
    <property type="evidence" value="ECO:0007669"/>
    <property type="project" value="UniProtKB-SubCell"/>
</dbReference>
<proteinExistence type="predicted"/>
<keyword evidence="5" id="KW-0732">Signal</keyword>
<dbReference type="SUPFAM" id="SSF49464">
    <property type="entry name" value="Carboxypeptidase regulatory domain-like"/>
    <property type="match status" value="1"/>
</dbReference>
<comment type="subcellular location">
    <subcellularLocation>
        <location evidence="1">Cell outer membrane</location>
    </subcellularLocation>
</comment>
<protein>
    <recommendedName>
        <fullName evidence="6">OmpA-like domain-containing protein</fullName>
    </recommendedName>
</protein>
<dbReference type="KEGG" id="mart:BTR34_03715"/>
<name>A0A1B7Z6K9_9FLAO</name>
<evidence type="ECO:0000256" key="1">
    <source>
        <dbReference type="ARBA" id="ARBA00004442"/>
    </source>
</evidence>
<keyword evidence="2 4" id="KW-0472">Membrane</keyword>
<dbReference type="InterPro" id="IPR013783">
    <property type="entry name" value="Ig-like_fold"/>
</dbReference>
<evidence type="ECO:0000256" key="4">
    <source>
        <dbReference type="PROSITE-ProRule" id="PRU00473"/>
    </source>
</evidence>
<dbReference type="InterPro" id="IPR036737">
    <property type="entry name" value="OmpA-like_sf"/>
</dbReference>
<feature type="chain" id="PRO_5008602314" description="OmpA-like domain-containing protein" evidence="5">
    <location>
        <begin position="22"/>
        <end position="648"/>
    </location>
</feature>
<feature type="signal peptide" evidence="5">
    <location>
        <begin position="1"/>
        <end position="21"/>
    </location>
</feature>
<dbReference type="SUPFAM" id="SSF82171">
    <property type="entry name" value="DPP6 N-terminal domain-like"/>
    <property type="match status" value="1"/>
</dbReference>
<dbReference type="CDD" id="cd07185">
    <property type="entry name" value="OmpA_C-like"/>
    <property type="match status" value="1"/>
</dbReference>
<dbReference type="EMBL" id="LZFP01000015">
    <property type="protein sequence ID" value="OBR38306.1"/>
    <property type="molecule type" value="Genomic_DNA"/>
</dbReference>
<dbReference type="Gene3D" id="1.25.40.10">
    <property type="entry name" value="Tetratricopeptide repeat domain"/>
    <property type="match status" value="1"/>
</dbReference>
<dbReference type="InterPro" id="IPR011990">
    <property type="entry name" value="TPR-like_helical_dom_sf"/>
</dbReference>
<dbReference type="InterPro" id="IPR008969">
    <property type="entry name" value="CarboxyPept-like_regulatory"/>
</dbReference>
<feature type="domain" description="OmpA-like" evidence="6">
    <location>
        <begin position="517"/>
        <end position="641"/>
    </location>
</feature>
<dbReference type="PROSITE" id="PS51123">
    <property type="entry name" value="OMPA_2"/>
    <property type="match status" value="1"/>
</dbReference>
<keyword evidence="8" id="KW-1185">Reference proteome</keyword>
<dbReference type="SUPFAM" id="SSF48452">
    <property type="entry name" value="TPR-like"/>
    <property type="match status" value="1"/>
</dbReference>
<comment type="caution">
    <text evidence="7">The sequence shown here is derived from an EMBL/GenBank/DDBJ whole genome shotgun (WGS) entry which is preliminary data.</text>
</comment>
<evidence type="ECO:0000256" key="5">
    <source>
        <dbReference type="SAM" id="SignalP"/>
    </source>
</evidence>
<gene>
    <name evidence="7" type="ORF">A9200_17935</name>
</gene>
<evidence type="ECO:0000313" key="8">
    <source>
        <dbReference type="Proteomes" id="UP000092164"/>
    </source>
</evidence>
<dbReference type="InterPro" id="IPR006665">
    <property type="entry name" value="OmpA-like"/>
</dbReference>
<dbReference type="PANTHER" id="PTHR30329">
    <property type="entry name" value="STATOR ELEMENT OF FLAGELLAR MOTOR COMPLEX"/>
    <property type="match status" value="1"/>
</dbReference>
<dbReference type="RefSeq" id="WP_068485107.1">
    <property type="nucleotide sequence ID" value="NZ_CP018760.1"/>
</dbReference>
<keyword evidence="3" id="KW-0998">Cell outer membrane</keyword>
<evidence type="ECO:0000259" key="6">
    <source>
        <dbReference type="PROSITE" id="PS51123"/>
    </source>
</evidence>
<dbReference type="InterPro" id="IPR050330">
    <property type="entry name" value="Bact_OuterMem_StrucFunc"/>
</dbReference>
<dbReference type="PANTHER" id="PTHR30329:SF21">
    <property type="entry name" value="LIPOPROTEIN YIAD-RELATED"/>
    <property type="match status" value="1"/>
</dbReference>
<sequence>MKNFKNSVLLILLFLVGQVTMAQFASQKKADYYFSKFSYSLAIPEYERMVKSDVNAEYAHQQLAECFLLIREYKKSIPHFKEVINNATLPTDYYFKYAMALYANGDLEESEEWLKKYKKYNKNDSRVKRFLKDGNLASVVFNSRQRYEVEPVSFNSSDSDFGTFRFMGNIYFGSSRREVVDGDSYGWNNEPWLDIFAVQEDNPLSIPKRINGNINTKFHESSVAFSTDYKNDTIMYFTRNNFYDKKEGYGVLNEINLKIYSAKLVDGEWKENSNLRINSDYYSTGHPSVNLARTRIYFTSDRPGGYGGTDIYYAEIHERGGIQTPVNAGPVVNTEGNEMFPFINEEGKLFFSSDGHVGFGQLDVFSTISDEDGKVIDIINLGTPINSSSDDFAYYGLPSGLDGYVSSNREGGMGSDDIYKFKFTPSLDVEGYVVDGVNNKMLDSVNIKLFDQITNTLVAQTMTDEHGYYRFPVNRKTTYMIEAVRKTHPHKNIYFNTSTTAKSQKILRQDIVLEPVLDLKLLAGLNQIYFDFNKSNIRPDAAKELDKVIKVMNVTYPDMIIKLEAHTDPVGSHEYNDNLSEGRAKSTYEYLIENGVSKDRIVSYKGYGKRMPINKCTSKLDCTPEDLELNRRTEFPILQIKKGISTSK</sequence>
<dbReference type="Proteomes" id="UP000092164">
    <property type="component" value="Unassembled WGS sequence"/>
</dbReference>
<evidence type="ECO:0000256" key="3">
    <source>
        <dbReference type="ARBA" id="ARBA00023237"/>
    </source>
</evidence>
<accession>A0A1B7Z6K9</accession>
<dbReference type="Gene3D" id="3.30.1330.60">
    <property type="entry name" value="OmpA-like domain"/>
    <property type="match status" value="1"/>
</dbReference>
<dbReference type="Gene3D" id="2.60.40.10">
    <property type="entry name" value="Immunoglobulins"/>
    <property type="match status" value="1"/>
</dbReference>
<organism evidence="7 8">
    <name type="scientific">Maribacter hydrothermalis</name>
    <dbReference type="NCBI Taxonomy" id="1836467"/>
    <lineage>
        <taxon>Bacteria</taxon>
        <taxon>Pseudomonadati</taxon>
        <taxon>Bacteroidota</taxon>
        <taxon>Flavobacteriia</taxon>
        <taxon>Flavobacteriales</taxon>
        <taxon>Flavobacteriaceae</taxon>
        <taxon>Maribacter</taxon>
    </lineage>
</organism>
<reference evidence="8" key="1">
    <citation type="submission" date="2016-06" db="EMBL/GenBank/DDBJ databases">
        <authorList>
            <person name="Zhan P."/>
        </authorList>
    </citation>
    <scope>NUCLEOTIDE SEQUENCE [LARGE SCALE GENOMIC DNA]</scope>
    <source>
        <strain evidence="8">T28</strain>
    </source>
</reference>
<evidence type="ECO:0000256" key="2">
    <source>
        <dbReference type="ARBA" id="ARBA00023136"/>
    </source>
</evidence>
<dbReference type="Pfam" id="PF00691">
    <property type="entry name" value="OmpA"/>
    <property type="match status" value="1"/>
</dbReference>
<dbReference type="InterPro" id="IPR006664">
    <property type="entry name" value="OMP_bac"/>
</dbReference>
<dbReference type="Pfam" id="PF07676">
    <property type="entry name" value="PD40"/>
    <property type="match status" value="2"/>
</dbReference>
<dbReference type="InterPro" id="IPR011659">
    <property type="entry name" value="WD40"/>
</dbReference>
<evidence type="ECO:0000313" key="7">
    <source>
        <dbReference type="EMBL" id="OBR38306.1"/>
    </source>
</evidence>
<dbReference type="AlphaFoldDB" id="A0A1B7Z6K9"/>
<dbReference type="STRING" id="1836467.BTR34_03715"/>
<dbReference type="SUPFAM" id="SSF103088">
    <property type="entry name" value="OmpA-like"/>
    <property type="match status" value="1"/>
</dbReference>